<protein>
    <recommendedName>
        <fullName evidence="4">PpiC domain-containing protein</fullName>
    </recommendedName>
</protein>
<comment type="caution">
    <text evidence="5">The sequence shown here is derived from an EMBL/GenBank/DDBJ whole genome shotgun (WGS) entry which is preliminary data.</text>
</comment>
<proteinExistence type="predicted"/>
<keyword evidence="1" id="KW-0732">Signal</keyword>
<keyword evidence="2" id="KW-0413">Isomerase</keyword>
<keyword evidence="3" id="KW-1133">Transmembrane helix</keyword>
<dbReference type="SUPFAM" id="SSF109998">
    <property type="entry name" value="Triger factor/SurA peptide-binding domain-like"/>
    <property type="match status" value="1"/>
</dbReference>
<dbReference type="SUPFAM" id="SSF54534">
    <property type="entry name" value="FKBP-like"/>
    <property type="match status" value="1"/>
</dbReference>
<feature type="transmembrane region" description="Helical" evidence="3">
    <location>
        <begin position="31"/>
        <end position="53"/>
    </location>
</feature>
<reference evidence="6" key="2">
    <citation type="journal article" date="2018" name="Environ. Microbiol.">
        <title>Bloom of a denitrifying methanotroph, 'Candidatus Methylomirabilis limnetica', in a deep stratified lake.</title>
        <authorList>
            <person name="Graf J.S."/>
            <person name="Mayr M.J."/>
            <person name="Marchant H.K."/>
            <person name="Tienken D."/>
            <person name="Hach P.F."/>
            <person name="Brand A."/>
            <person name="Schubert C.J."/>
            <person name="Kuypers M.M."/>
            <person name="Milucka J."/>
        </authorList>
    </citation>
    <scope>NUCLEOTIDE SEQUENCE [LARGE SCALE GENOMIC DNA]</scope>
    <source>
        <strain evidence="6">Zug</strain>
    </source>
</reference>
<dbReference type="PANTHER" id="PTHR47637">
    <property type="entry name" value="CHAPERONE SURA"/>
    <property type="match status" value="1"/>
</dbReference>
<dbReference type="OrthoDB" id="14196at2"/>
<dbReference type="Pfam" id="PF00639">
    <property type="entry name" value="Rotamase"/>
    <property type="match status" value="1"/>
</dbReference>
<sequence>MNKEGWRGTVGAGLALPKAGAASSAPAHIPYTLYPAFVLGLVLLCAILTASVAHAVILDRVVAVVNDDVITLTEVQEEGLQVIRRIVQETMGAERERQLRGTERQILDELILRRLQLQEAKKEKIEAIPAEVQSAIEELKKRNGLASDEDLRAALSRELLSEEQFRRGIAEQVIMTKLVARRVRAKVVVLDDEVQQYYEQQQGQFKDMSQFKMRHLLVAVPSQATPSEVSRAKKRIEEAQRLVKSGTNFPAVAQQYSEGPLAVSGGEVWTMKRGDLSPELEQVALALPIGQASDIITTPAGFHLIVVEERVPGLALPFDQVKEQIRATLFNQKTEATFKEWIEGLKTKANVEMKL</sequence>
<dbReference type="PROSITE" id="PS50198">
    <property type="entry name" value="PPIC_PPIASE_2"/>
    <property type="match status" value="1"/>
</dbReference>
<dbReference type="InterPro" id="IPR046357">
    <property type="entry name" value="PPIase_dom_sf"/>
</dbReference>
<dbReference type="Pfam" id="PF13624">
    <property type="entry name" value="SurA_N_3"/>
    <property type="match status" value="1"/>
</dbReference>
<gene>
    <name evidence="5" type="ORF">CLG94_11235</name>
</gene>
<evidence type="ECO:0000256" key="3">
    <source>
        <dbReference type="SAM" id="Phobius"/>
    </source>
</evidence>
<keyword evidence="3" id="KW-0472">Membrane</keyword>
<reference evidence="5 6" key="1">
    <citation type="submission" date="2017-09" db="EMBL/GenBank/DDBJ databases">
        <title>Bloom of a denitrifying methanotroph, Candidatus Methylomirabilis limnetica, in a deep stratified lake.</title>
        <authorList>
            <person name="Graf J.S."/>
            <person name="Marchant H.K."/>
            <person name="Tienken D."/>
            <person name="Hach P.F."/>
            <person name="Brand A."/>
            <person name="Schubert C.J."/>
            <person name="Kuypers M.M."/>
            <person name="Milucka J."/>
        </authorList>
    </citation>
    <scope>NUCLEOTIDE SEQUENCE [LARGE SCALE GENOMIC DNA]</scope>
    <source>
        <strain evidence="5 6">Zug</strain>
    </source>
</reference>
<dbReference type="InterPro" id="IPR000297">
    <property type="entry name" value="PPIase_PpiC"/>
</dbReference>
<evidence type="ECO:0000313" key="6">
    <source>
        <dbReference type="Proteomes" id="UP000241436"/>
    </source>
</evidence>
<dbReference type="EMBL" id="NVQC01000029">
    <property type="protein sequence ID" value="PTL35150.1"/>
    <property type="molecule type" value="Genomic_DNA"/>
</dbReference>
<evidence type="ECO:0000256" key="1">
    <source>
        <dbReference type="ARBA" id="ARBA00022729"/>
    </source>
</evidence>
<keyword evidence="6" id="KW-1185">Reference proteome</keyword>
<keyword evidence="3" id="KW-0812">Transmembrane</keyword>
<dbReference type="Gene3D" id="3.10.50.40">
    <property type="match status" value="1"/>
</dbReference>
<evidence type="ECO:0000256" key="2">
    <source>
        <dbReference type="PROSITE-ProRule" id="PRU00278"/>
    </source>
</evidence>
<dbReference type="Gene3D" id="1.10.4030.10">
    <property type="entry name" value="Porin chaperone SurA, peptide-binding domain"/>
    <property type="match status" value="1"/>
</dbReference>
<dbReference type="AlphaFoldDB" id="A0A2T4TVJ8"/>
<dbReference type="PANTHER" id="PTHR47637:SF1">
    <property type="entry name" value="CHAPERONE SURA"/>
    <property type="match status" value="1"/>
</dbReference>
<keyword evidence="2" id="KW-0697">Rotamase</keyword>
<evidence type="ECO:0000259" key="4">
    <source>
        <dbReference type="PROSITE" id="PS50198"/>
    </source>
</evidence>
<dbReference type="RefSeq" id="WP_107563600.1">
    <property type="nucleotide sequence ID" value="NZ_NVQC01000029.1"/>
</dbReference>
<organism evidence="5 6">
    <name type="scientific">Candidatus Methylomirabilis limnetica</name>
    <dbReference type="NCBI Taxonomy" id="2033718"/>
    <lineage>
        <taxon>Bacteria</taxon>
        <taxon>Candidatus Methylomirabilota</taxon>
        <taxon>Candidatus Methylomirabilia</taxon>
        <taxon>Candidatus Methylomirabilales</taxon>
        <taxon>Candidatus Methylomirabilaceae</taxon>
        <taxon>Candidatus Methylomirabilis</taxon>
    </lineage>
</organism>
<feature type="domain" description="PpiC" evidence="4">
    <location>
        <begin position="208"/>
        <end position="309"/>
    </location>
</feature>
<dbReference type="GO" id="GO:0003755">
    <property type="term" value="F:peptidyl-prolyl cis-trans isomerase activity"/>
    <property type="evidence" value="ECO:0007669"/>
    <property type="project" value="UniProtKB-KW"/>
</dbReference>
<accession>A0A2T4TVJ8</accession>
<dbReference type="InterPro" id="IPR050280">
    <property type="entry name" value="OMP_Chaperone_SurA"/>
</dbReference>
<dbReference type="InterPro" id="IPR027304">
    <property type="entry name" value="Trigger_fact/SurA_dom_sf"/>
</dbReference>
<name>A0A2T4TVJ8_9BACT</name>
<dbReference type="Proteomes" id="UP000241436">
    <property type="component" value="Unassembled WGS sequence"/>
</dbReference>
<evidence type="ECO:0000313" key="5">
    <source>
        <dbReference type="EMBL" id="PTL35150.1"/>
    </source>
</evidence>